<reference evidence="2" key="1">
    <citation type="journal article" date="2023" name="Science">
        <title>Genome structures resolve the early diversification of teleost fishes.</title>
        <authorList>
            <person name="Parey E."/>
            <person name="Louis A."/>
            <person name="Montfort J."/>
            <person name="Bouchez O."/>
            <person name="Roques C."/>
            <person name="Iampietro C."/>
            <person name="Lluch J."/>
            <person name="Castinel A."/>
            <person name="Donnadieu C."/>
            <person name="Desvignes T."/>
            <person name="Floi Bucao C."/>
            <person name="Jouanno E."/>
            <person name="Wen M."/>
            <person name="Mejri S."/>
            <person name="Dirks R."/>
            <person name="Jansen H."/>
            <person name="Henkel C."/>
            <person name="Chen W.J."/>
            <person name="Zahm M."/>
            <person name="Cabau C."/>
            <person name="Klopp C."/>
            <person name="Thompson A.W."/>
            <person name="Robinson-Rechavi M."/>
            <person name="Braasch I."/>
            <person name="Lecointre G."/>
            <person name="Bobe J."/>
            <person name="Postlethwait J.H."/>
            <person name="Berthelot C."/>
            <person name="Roest Crollius H."/>
            <person name="Guiguen Y."/>
        </authorList>
    </citation>
    <scope>NUCLEOTIDE SEQUENCE</scope>
    <source>
        <strain evidence="2">WJC10195</strain>
    </source>
</reference>
<protein>
    <submittedName>
        <fullName evidence="2">Uncharacterized protein</fullName>
    </submittedName>
</protein>
<sequence length="183" mass="20194">MFSKAVSAKTEQGAVMSLNQTLRERSRSRLCEDSTAEQAPANLAARTAKDLFFAPAAFTGRLASDSLPFLLCREQLSRCAEARGHEHRQSAPCLSDSAEGEAEQRGARTSAPNELSRKWYRMVLPRPQHWNQATVRGEPAAANDAPAVLFYRSLPAAKSKTGAPEQKGKERHARGQLNRFQRS</sequence>
<feature type="region of interest" description="Disordered" evidence="1">
    <location>
        <begin position="158"/>
        <end position="183"/>
    </location>
</feature>
<evidence type="ECO:0000313" key="3">
    <source>
        <dbReference type="Proteomes" id="UP001152622"/>
    </source>
</evidence>
<dbReference type="EMBL" id="JAINUF010000020">
    <property type="protein sequence ID" value="KAJ8335601.1"/>
    <property type="molecule type" value="Genomic_DNA"/>
</dbReference>
<comment type="caution">
    <text evidence="2">The sequence shown here is derived from an EMBL/GenBank/DDBJ whole genome shotgun (WGS) entry which is preliminary data.</text>
</comment>
<organism evidence="2 3">
    <name type="scientific">Synaphobranchus kaupii</name>
    <name type="common">Kaup's arrowtooth eel</name>
    <dbReference type="NCBI Taxonomy" id="118154"/>
    <lineage>
        <taxon>Eukaryota</taxon>
        <taxon>Metazoa</taxon>
        <taxon>Chordata</taxon>
        <taxon>Craniata</taxon>
        <taxon>Vertebrata</taxon>
        <taxon>Euteleostomi</taxon>
        <taxon>Actinopterygii</taxon>
        <taxon>Neopterygii</taxon>
        <taxon>Teleostei</taxon>
        <taxon>Anguilliformes</taxon>
        <taxon>Synaphobranchidae</taxon>
        <taxon>Synaphobranchus</taxon>
    </lineage>
</organism>
<keyword evidence="3" id="KW-1185">Reference proteome</keyword>
<feature type="region of interest" description="Disordered" evidence="1">
    <location>
        <begin position="83"/>
        <end position="112"/>
    </location>
</feature>
<proteinExistence type="predicted"/>
<dbReference type="AlphaFoldDB" id="A0A9Q1EB98"/>
<gene>
    <name evidence="2" type="ORF">SKAU_G00389430</name>
</gene>
<evidence type="ECO:0000256" key="1">
    <source>
        <dbReference type="SAM" id="MobiDB-lite"/>
    </source>
</evidence>
<evidence type="ECO:0000313" key="2">
    <source>
        <dbReference type="EMBL" id="KAJ8335601.1"/>
    </source>
</evidence>
<name>A0A9Q1EB98_SYNKA</name>
<accession>A0A9Q1EB98</accession>
<dbReference type="Proteomes" id="UP001152622">
    <property type="component" value="Chromosome 20"/>
</dbReference>